<dbReference type="EMBL" id="BJON01000038">
    <property type="protein sequence ID" value="GED72982.1"/>
    <property type="molecule type" value="Genomic_DNA"/>
</dbReference>
<evidence type="ECO:0000313" key="2">
    <source>
        <dbReference type="EMBL" id="KNB70487.1"/>
    </source>
</evidence>
<dbReference type="STRING" id="54915.ADS79_16325"/>
<sequence>MTMIDKTQDLQQLPSPGPEHRLLEIFVGKWNTEGEIKATSSSPAARLIAVDTYEWLPGGFFLIHKVDGHMGNEVVKTTEIIGYDSSKKTYFTRSFDNQGNAGAYLANLRDRFWTINGGLERFTGEFSSDGNTLKGKWELLSDGSNWQPWMDIKLTKEKL</sequence>
<dbReference type="Proteomes" id="UP000036834">
    <property type="component" value="Unassembled WGS sequence"/>
</dbReference>
<dbReference type="PATRIC" id="fig|54915.3.peg.2307"/>
<dbReference type="InterPro" id="IPR011473">
    <property type="entry name" value="DUF1579"/>
</dbReference>
<reference evidence="2" key="2">
    <citation type="submission" date="2015-07" db="EMBL/GenBank/DDBJ databases">
        <title>MeaNS - Measles Nucleotide Surveillance Program.</title>
        <authorList>
            <person name="Tran T."/>
            <person name="Druce J."/>
        </authorList>
    </citation>
    <scope>NUCLEOTIDE SEQUENCE</scope>
    <source>
        <strain evidence="2">DSM 9887</strain>
    </source>
</reference>
<dbReference type="Pfam" id="PF07617">
    <property type="entry name" value="DUF1579"/>
    <property type="match status" value="1"/>
</dbReference>
<gene>
    <name evidence="2" type="ORF">ADS79_16325</name>
    <name evidence="1" type="ORF">BRE01_66840</name>
</gene>
<proteinExistence type="predicted"/>
<evidence type="ECO:0000313" key="3">
    <source>
        <dbReference type="Proteomes" id="UP000036834"/>
    </source>
</evidence>
<dbReference type="AlphaFoldDB" id="A0A0K9YPB2"/>
<keyword evidence="4" id="KW-1185">Reference proteome</keyword>
<dbReference type="RefSeq" id="WP_049739476.1">
    <property type="nucleotide sequence ID" value="NZ_BJON01000038.1"/>
</dbReference>
<evidence type="ECO:0008006" key="5">
    <source>
        <dbReference type="Google" id="ProtNLM"/>
    </source>
</evidence>
<organism evidence="2 3">
    <name type="scientific">Brevibacillus reuszeri</name>
    <dbReference type="NCBI Taxonomy" id="54915"/>
    <lineage>
        <taxon>Bacteria</taxon>
        <taxon>Bacillati</taxon>
        <taxon>Bacillota</taxon>
        <taxon>Bacilli</taxon>
        <taxon>Bacillales</taxon>
        <taxon>Paenibacillaceae</taxon>
        <taxon>Brevibacillus</taxon>
    </lineage>
</organism>
<accession>A0A0K9YPB2</accession>
<evidence type="ECO:0000313" key="1">
    <source>
        <dbReference type="EMBL" id="GED72982.1"/>
    </source>
</evidence>
<dbReference type="EMBL" id="LGIQ01000009">
    <property type="protein sequence ID" value="KNB70487.1"/>
    <property type="molecule type" value="Genomic_DNA"/>
</dbReference>
<dbReference type="Proteomes" id="UP000319578">
    <property type="component" value="Unassembled WGS sequence"/>
</dbReference>
<evidence type="ECO:0000313" key="4">
    <source>
        <dbReference type="Proteomes" id="UP000319578"/>
    </source>
</evidence>
<protein>
    <recommendedName>
        <fullName evidence="5">DUF1579 domain-containing protein</fullName>
    </recommendedName>
</protein>
<reference evidence="1 4" key="3">
    <citation type="submission" date="2019-06" db="EMBL/GenBank/DDBJ databases">
        <title>Whole genome shotgun sequence of Brevibacillus reuszeri NBRC 15719.</title>
        <authorList>
            <person name="Hosoyama A."/>
            <person name="Uohara A."/>
            <person name="Ohji S."/>
            <person name="Ichikawa N."/>
        </authorList>
    </citation>
    <scope>NUCLEOTIDE SEQUENCE [LARGE SCALE GENOMIC DNA]</scope>
    <source>
        <strain evidence="1 4">NBRC 15719</strain>
    </source>
</reference>
<reference evidence="3" key="1">
    <citation type="submission" date="2015-07" db="EMBL/GenBank/DDBJ databases">
        <title>Genome sequencing project for genomic taxonomy and phylogenomics of Bacillus-like bacteria.</title>
        <authorList>
            <person name="Liu B."/>
            <person name="Wang J."/>
            <person name="Zhu Y."/>
            <person name="Liu G."/>
            <person name="Chen Q."/>
            <person name="Chen Z."/>
            <person name="Lan J."/>
            <person name="Che J."/>
            <person name="Ge C."/>
            <person name="Shi H."/>
            <person name="Pan Z."/>
            <person name="Liu X."/>
        </authorList>
    </citation>
    <scope>NUCLEOTIDE SEQUENCE [LARGE SCALE GENOMIC DNA]</scope>
    <source>
        <strain evidence="3">DSM 9887</strain>
    </source>
</reference>
<dbReference type="OrthoDB" id="8481162at2"/>
<comment type="caution">
    <text evidence="2">The sequence shown here is derived from an EMBL/GenBank/DDBJ whole genome shotgun (WGS) entry which is preliminary data.</text>
</comment>
<name>A0A0K9YPB2_9BACL</name>